<dbReference type="InterPro" id="IPR013149">
    <property type="entry name" value="ADH-like_C"/>
</dbReference>
<dbReference type="SMART" id="SM00829">
    <property type="entry name" value="PKS_ER"/>
    <property type="match status" value="1"/>
</dbReference>
<dbReference type="GO" id="GO:0016491">
    <property type="term" value="F:oxidoreductase activity"/>
    <property type="evidence" value="ECO:0007669"/>
    <property type="project" value="InterPro"/>
</dbReference>
<dbReference type="RefSeq" id="WP_165120992.1">
    <property type="nucleotide sequence ID" value="NZ_JAAKZG010000017.1"/>
</dbReference>
<dbReference type="CDD" id="cd08276">
    <property type="entry name" value="MDR7"/>
    <property type="match status" value="1"/>
</dbReference>
<sequence>MKAYEINPSAADGMLRLVNRADPEPRPGEVLVRIRAASLNYRDLLVADNAYGVSTNNLIPLSDGAGEVVALGAGVTKHRIGDRVAGAFYPDWISGPITAGNKKRGLGGTIDGVLAEYLVLGEDALIPFPEHLSFEEAATLPCAALTAWNALTEISRLRPGQTVLLQGTGGVSIFALQFAKAMGAQVFHISSSAEKLALLHEMGADHVLNYRENPDWDSQVLSLTNGRGVDVVVEVGGPGTLERSFRAVRVDGSIVTIGFVGGGAEINPRAIIGRAIRLTGISVGSADMFKDMNRAIGLHGLRPVIDEVFPFERAADAYAKLRAGRHFGKLVVAI</sequence>
<dbReference type="PANTHER" id="PTHR45033">
    <property type="match status" value="1"/>
</dbReference>
<organism evidence="2 3">
    <name type="scientific">Mesorhizobium zhangyense</name>
    <dbReference type="NCBI Taxonomy" id="1776730"/>
    <lineage>
        <taxon>Bacteria</taxon>
        <taxon>Pseudomonadati</taxon>
        <taxon>Pseudomonadota</taxon>
        <taxon>Alphaproteobacteria</taxon>
        <taxon>Hyphomicrobiales</taxon>
        <taxon>Phyllobacteriaceae</taxon>
        <taxon>Mesorhizobium</taxon>
    </lineage>
</organism>
<evidence type="ECO:0000259" key="1">
    <source>
        <dbReference type="SMART" id="SM00829"/>
    </source>
</evidence>
<evidence type="ECO:0000313" key="3">
    <source>
        <dbReference type="Proteomes" id="UP000481252"/>
    </source>
</evidence>
<dbReference type="PANTHER" id="PTHR45033:SF2">
    <property type="entry name" value="ZINC-TYPE ALCOHOL DEHYDROGENASE-LIKE PROTEIN C1773.06C"/>
    <property type="match status" value="1"/>
</dbReference>
<proteinExistence type="predicted"/>
<dbReference type="InterPro" id="IPR011032">
    <property type="entry name" value="GroES-like_sf"/>
</dbReference>
<dbReference type="AlphaFoldDB" id="A0A7C9VH95"/>
<protein>
    <submittedName>
        <fullName evidence="2">NAD(P)-dependent alcohol dehydrogenase</fullName>
    </submittedName>
</protein>
<reference evidence="2 3" key="1">
    <citation type="submission" date="2020-02" db="EMBL/GenBank/DDBJ databases">
        <title>Genome sequence of the type strain CGMCC 1.15528 of Mesorhizobium zhangyense.</title>
        <authorList>
            <person name="Gao J."/>
            <person name="Sun J."/>
        </authorList>
    </citation>
    <scope>NUCLEOTIDE SEQUENCE [LARGE SCALE GENOMIC DNA]</scope>
    <source>
        <strain evidence="2 3">CGMCC 1.15528</strain>
    </source>
</reference>
<dbReference type="Pfam" id="PF00107">
    <property type="entry name" value="ADH_zinc_N"/>
    <property type="match status" value="1"/>
</dbReference>
<dbReference type="InterPro" id="IPR052711">
    <property type="entry name" value="Zinc_ADH-like"/>
</dbReference>
<accession>A0A7C9VH95</accession>
<dbReference type="Pfam" id="PF08240">
    <property type="entry name" value="ADH_N"/>
    <property type="match status" value="1"/>
</dbReference>
<feature type="domain" description="Enoyl reductase (ER)" evidence="1">
    <location>
        <begin position="13"/>
        <end position="332"/>
    </location>
</feature>
<comment type="caution">
    <text evidence="2">The sequence shown here is derived from an EMBL/GenBank/DDBJ whole genome shotgun (WGS) entry which is preliminary data.</text>
</comment>
<gene>
    <name evidence="2" type="ORF">G6N74_26475</name>
</gene>
<name>A0A7C9VH95_9HYPH</name>
<dbReference type="SUPFAM" id="SSF50129">
    <property type="entry name" value="GroES-like"/>
    <property type="match status" value="1"/>
</dbReference>
<dbReference type="InterPro" id="IPR036291">
    <property type="entry name" value="NAD(P)-bd_dom_sf"/>
</dbReference>
<dbReference type="Gene3D" id="3.40.50.720">
    <property type="entry name" value="NAD(P)-binding Rossmann-like Domain"/>
    <property type="match status" value="1"/>
</dbReference>
<dbReference type="Gene3D" id="3.90.180.10">
    <property type="entry name" value="Medium-chain alcohol dehydrogenases, catalytic domain"/>
    <property type="match status" value="1"/>
</dbReference>
<dbReference type="Proteomes" id="UP000481252">
    <property type="component" value="Unassembled WGS sequence"/>
</dbReference>
<dbReference type="InterPro" id="IPR020843">
    <property type="entry name" value="ER"/>
</dbReference>
<dbReference type="EMBL" id="JAAKZG010000017">
    <property type="protein sequence ID" value="NGN44610.1"/>
    <property type="molecule type" value="Genomic_DNA"/>
</dbReference>
<keyword evidence="3" id="KW-1185">Reference proteome</keyword>
<dbReference type="SUPFAM" id="SSF51735">
    <property type="entry name" value="NAD(P)-binding Rossmann-fold domains"/>
    <property type="match status" value="1"/>
</dbReference>
<dbReference type="InterPro" id="IPR013154">
    <property type="entry name" value="ADH-like_N"/>
</dbReference>
<evidence type="ECO:0000313" key="2">
    <source>
        <dbReference type="EMBL" id="NGN44610.1"/>
    </source>
</evidence>